<evidence type="ECO:0000313" key="1">
    <source>
        <dbReference type="EMBL" id="OLY79887.1"/>
    </source>
</evidence>
<reference evidence="1 2" key="1">
    <citation type="journal article" date="2016" name="Mol. Biol. Evol.">
        <title>Genome-Wide Survey of Gut Fungi (Harpellales) Reveals the First Horizontally Transferred Ubiquitin Gene from a Mosquito Host.</title>
        <authorList>
            <person name="Wang Y."/>
            <person name="White M.M."/>
            <person name="Kvist S."/>
            <person name="Moncalvo J.M."/>
        </authorList>
    </citation>
    <scope>NUCLEOTIDE SEQUENCE [LARGE SCALE GENOMIC DNA]</scope>
    <source>
        <strain evidence="1 2">ALG-7-W6</strain>
    </source>
</reference>
<gene>
    <name evidence="1" type="ORF">AYI68_g6033</name>
</gene>
<dbReference type="EMBL" id="LSSL01004012">
    <property type="protein sequence ID" value="OLY79887.1"/>
    <property type="molecule type" value="Genomic_DNA"/>
</dbReference>
<keyword evidence="2" id="KW-1185">Reference proteome</keyword>
<accession>A0A1R0GSK7</accession>
<organism evidence="1 2">
    <name type="scientific">Smittium mucronatum</name>
    <dbReference type="NCBI Taxonomy" id="133383"/>
    <lineage>
        <taxon>Eukaryota</taxon>
        <taxon>Fungi</taxon>
        <taxon>Fungi incertae sedis</taxon>
        <taxon>Zoopagomycota</taxon>
        <taxon>Kickxellomycotina</taxon>
        <taxon>Harpellomycetes</taxon>
        <taxon>Harpellales</taxon>
        <taxon>Legeriomycetaceae</taxon>
        <taxon>Smittium</taxon>
    </lineage>
</organism>
<proteinExistence type="predicted"/>
<dbReference type="Proteomes" id="UP000187455">
    <property type="component" value="Unassembled WGS sequence"/>
</dbReference>
<protein>
    <submittedName>
        <fullName evidence="1">Uncharacterized protein</fullName>
    </submittedName>
</protein>
<comment type="caution">
    <text evidence="1">The sequence shown here is derived from an EMBL/GenBank/DDBJ whole genome shotgun (WGS) entry which is preliminary data.</text>
</comment>
<sequence>MSSGGSSGREDVAVASRSPIDRFFPLPSAHLLLLMLYQITIRDPLRFVIRFAVIISQLHLPYFQSTISPITNRSQNYKPTAQIHVIAVPPLPLGGYAGTRNNSDSDYNIFW</sequence>
<evidence type="ECO:0000313" key="2">
    <source>
        <dbReference type="Proteomes" id="UP000187455"/>
    </source>
</evidence>
<name>A0A1R0GSK7_9FUNG</name>
<dbReference type="AlphaFoldDB" id="A0A1R0GSK7"/>